<evidence type="ECO:0000256" key="2">
    <source>
        <dbReference type="ARBA" id="ARBA00023130"/>
    </source>
</evidence>
<dbReference type="Ensembl" id="ENSCAFT00020009809.1">
    <property type="protein sequence ID" value="ENSCAFP00020008429.1"/>
    <property type="gene ID" value="ENSCAFG00020006855.1"/>
</dbReference>
<dbReference type="Pfam" id="PF07686">
    <property type="entry name" value="V-set"/>
    <property type="match status" value="1"/>
</dbReference>
<dbReference type="InterPro" id="IPR007110">
    <property type="entry name" value="Ig-like_dom"/>
</dbReference>
<dbReference type="SMART" id="SM00406">
    <property type="entry name" value="IGv"/>
    <property type="match status" value="1"/>
</dbReference>
<dbReference type="GeneTree" id="ENSGT00940000164192"/>
<dbReference type="InterPro" id="IPR013783">
    <property type="entry name" value="Ig-like_fold"/>
</dbReference>
<keyword evidence="6" id="KW-1185">Reference proteome</keyword>
<dbReference type="AlphaFoldDB" id="A0A8C0K1R6"/>
<feature type="domain" description="Ig-like" evidence="4">
    <location>
        <begin position="40"/>
        <end position="141"/>
    </location>
</feature>
<sequence>MVERPSNGFRESCVPAWGGLCSSLRWLTIPYSECSVSGLGKPRQMLTLTCSFSGFSLNTSVWVIWVPQPPGERLWSQCITNDRNSTSYADAVKGRFTISRDNAKNTLYLQMNSLGAEDTAVYYCVKQRVWGPQCEPTQTSL</sequence>
<name>A0A8C0K1R6_CANLU</name>
<dbReference type="InterPro" id="IPR050199">
    <property type="entry name" value="IgHV"/>
</dbReference>
<evidence type="ECO:0000256" key="3">
    <source>
        <dbReference type="ARBA" id="ARBA00043265"/>
    </source>
</evidence>
<reference evidence="5" key="1">
    <citation type="submission" date="2025-08" db="UniProtKB">
        <authorList>
            <consortium name="Ensembl"/>
        </authorList>
    </citation>
    <scope>IDENTIFICATION</scope>
</reference>
<evidence type="ECO:0000256" key="1">
    <source>
        <dbReference type="ARBA" id="ARBA00022859"/>
    </source>
</evidence>
<keyword evidence="1" id="KW-0391">Immunity</keyword>
<dbReference type="PROSITE" id="PS50835">
    <property type="entry name" value="IG_LIKE"/>
    <property type="match status" value="1"/>
</dbReference>
<dbReference type="GO" id="GO:0019814">
    <property type="term" value="C:immunoglobulin complex"/>
    <property type="evidence" value="ECO:0007669"/>
    <property type="project" value="UniProtKB-KW"/>
</dbReference>
<evidence type="ECO:0000313" key="6">
    <source>
        <dbReference type="Proteomes" id="UP000694391"/>
    </source>
</evidence>
<dbReference type="Proteomes" id="UP000694391">
    <property type="component" value="Unplaced"/>
</dbReference>
<keyword evidence="2" id="KW-1064">Adaptive immunity</keyword>
<dbReference type="InterPro" id="IPR013106">
    <property type="entry name" value="Ig_V-set"/>
</dbReference>
<evidence type="ECO:0000259" key="4">
    <source>
        <dbReference type="PROSITE" id="PS50835"/>
    </source>
</evidence>
<evidence type="ECO:0000313" key="5">
    <source>
        <dbReference type="Ensembl" id="ENSCAFP00020008429.1"/>
    </source>
</evidence>
<keyword evidence="3" id="KW-1280">Immunoglobulin</keyword>
<organism evidence="5 6">
    <name type="scientific">Canis lupus dingo</name>
    <name type="common">dingo</name>
    <dbReference type="NCBI Taxonomy" id="286419"/>
    <lineage>
        <taxon>Eukaryota</taxon>
        <taxon>Metazoa</taxon>
        <taxon>Chordata</taxon>
        <taxon>Craniata</taxon>
        <taxon>Vertebrata</taxon>
        <taxon>Euteleostomi</taxon>
        <taxon>Mammalia</taxon>
        <taxon>Eutheria</taxon>
        <taxon>Laurasiatheria</taxon>
        <taxon>Carnivora</taxon>
        <taxon>Caniformia</taxon>
        <taxon>Canidae</taxon>
        <taxon>Canis</taxon>
    </lineage>
</organism>
<accession>A0A8C0K1R6</accession>
<dbReference type="PANTHER" id="PTHR23266">
    <property type="entry name" value="IMMUNOGLOBULIN HEAVY CHAIN"/>
    <property type="match status" value="1"/>
</dbReference>
<dbReference type="InterPro" id="IPR036179">
    <property type="entry name" value="Ig-like_dom_sf"/>
</dbReference>
<dbReference type="SUPFAM" id="SSF48726">
    <property type="entry name" value="Immunoglobulin"/>
    <property type="match status" value="1"/>
</dbReference>
<proteinExistence type="predicted"/>
<protein>
    <recommendedName>
        <fullName evidence="4">Ig-like domain-containing protein</fullName>
    </recommendedName>
</protein>
<dbReference type="GO" id="GO:0005576">
    <property type="term" value="C:extracellular region"/>
    <property type="evidence" value="ECO:0007669"/>
    <property type="project" value="UniProtKB-ARBA"/>
</dbReference>
<reference evidence="5" key="2">
    <citation type="submission" date="2025-09" db="UniProtKB">
        <authorList>
            <consortium name="Ensembl"/>
        </authorList>
    </citation>
    <scope>IDENTIFICATION</scope>
</reference>
<dbReference type="GO" id="GO:0002250">
    <property type="term" value="P:adaptive immune response"/>
    <property type="evidence" value="ECO:0007669"/>
    <property type="project" value="UniProtKB-KW"/>
</dbReference>
<dbReference type="Gene3D" id="2.60.40.10">
    <property type="entry name" value="Immunoglobulins"/>
    <property type="match status" value="1"/>
</dbReference>